<protein>
    <submittedName>
        <fullName evidence="2">Uncharacterized protein</fullName>
    </submittedName>
</protein>
<proteinExistence type="predicted"/>
<gene>
    <name evidence="2" type="ORF">FCM35_KLT10409</name>
</gene>
<dbReference type="Pfam" id="PF04578">
    <property type="entry name" value="DUF594"/>
    <property type="match status" value="1"/>
</dbReference>
<name>A0A833QLG6_9POAL</name>
<sequence length="71" mass="8108">MAEFWAEMILFVAPSDNVDGYEKILERKEFITQPWALPTHAGIVTRPKPTEHQDNESESNVDSGKKAFMPM</sequence>
<dbReference type="EMBL" id="SWLB01000020">
    <property type="protein sequence ID" value="KAF3325338.1"/>
    <property type="molecule type" value="Genomic_DNA"/>
</dbReference>
<dbReference type="InterPro" id="IPR007658">
    <property type="entry name" value="DUF594"/>
</dbReference>
<keyword evidence="3" id="KW-1185">Reference proteome</keyword>
<dbReference type="Proteomes" id="UP000623129">
    <property type="component" value="Unassembled WGS sequence"/>
</dbReference>
<accession>A0A833QLG6</accession>
<reference evidence="2" key="1">
    <citation type="submission" date="2020-01" db="EMBL/GenBank/DDBJ databases">
        <title>Genome sequence of Kobresia littledalei, the first chromosome-level genome in the family Cyperaceae.</title>
        <authorList>
            <person name="Qu G."/>
        </authorList>
    </citation>
    <scope>NUCLEOTIDE SEQUENCE</scope>
    <source>
        <strain evidence="2">C.B.Clarke</strain>
        <tissue evidence="2">Leaf</tissue>
    </source>
</reference>
<evidence type="ECO:0000256" key="1">
    <source>
        <dbReference type="SAM" id="MobiDB-lite"/>
    </source>
</evidence>
<evidence type="ECO:0000313" key="3">
    <source>
        <dbReference type="Proteomes" id="UP000623129"/>
    </source>
</evidence>
<feature type="region of interest" description="Disordered" evidence="1">
    <location>
        <begin position="44"/>
        <end position="71"/>
    </location>
</feature>
<organism evidence="2 3">
    <name type="scientific">Carex littledalei</name>
    <dbReference type="NCBI Taxonomy" id="544730"/>
    <lineage>
        <taxon>Eukaryota</taxon>
        <taxon>Viridiplantae</taxon>
        <taxon>Streptophyta</taxon>
        <taxon>Embryophyta</taxon>
        <taxon>Tracheophyta</taxon>
        <taxon>Spermatophyta</taxon>
        <taxon>Magnoliopsida</taxon>
        <taxon>Liliopsida</taxon>
        <taxon>Poales</taxon>
        <taxon>Cyperaceae</taxon>
        <taxon>Cyperoideae</taxon>
        <taxon>Cariceae</taxon>
        <taxon>Carex</taxon>
        <taxon>Carex subgen. Euthyceras</taxon>
    </lineage>
</organism>
<dbReference type="AlphaFoldDB" id="A0A833QLG6"/>
<evidence type="ECO:0000313" key="2">
    <source>
        <dbReference type="EMBL" id="KAF3325338.1"/>
    </source>
</evidence>
<dbReference type="OrthoDB" id="686547at2759"/>
<comment type="caution">
    <text evidence="2">The sequence shown here is derived from an EMBL/GenBank/DDBJ whole genome shotgun (WGS) entry which is preliminary data.</text>
</comment>